<dbReference type="KEGG" id="hal:VNG_1417H"/>
<dbReference type="PIR" id="B84296">
    <property type="entry name" value="B84296"/>
</dbReference>
<organism evidence="2 3">
    <name type="scientific">Halobacterium salinarum (strain ATCC 700922 / JCM 11081 / NRC-1)</name>
    <name type="common">Halobacterium halobium</name>
    <dbReference type="NCBI Taxonomy" id="64091"/>
    <lineage>
        <taxon>Archaea</taxon>
        <taxon>Methanobacteriati</taxon>
        <taxon>Methanobacteriota</taxon>
        <taxon>Stenosarchaea group</taxon>
        <taxon>Halobacteria</taxon>
        <taxon>Halobacteriales</taxon>
        <taxon>Halobacteriaceae</taxon>
        <taxon>Halobacterium</taxon>
        <taxon>Halobacterium salinarum NRC-34001</taxon>
    </lineage>
</organism>
<dbReference type="Pfam" id="PF23430">
    <property type="entry name" value="DUF7117"/>
    <property type="match status" value="1"/>
</dbReference>
<dbReference type="PaxDb" id="64091-VNG_1417H"/>
<dbReference type="Proteomes" id="UP000000554">
    <property type="component" value="Chromosome"/>
</dbReference>
<reference evidence="2 3" key="1">
    <citation type="journal article" date="2000" name="Proc. Natl. Acad. Sci. U.S.A.">
        <title>Genome sequence of Halobacterium species NRC-1.</title>
        <authorList>
            <person name="Ng W.V."/>
            <person name="Kennedy S.P."/>
            <person name="Mahairas G.G."/>
            <person name="Berquist B."/>
            <person name="Pan M."/>
            <person name="Shukla H.D."/>
            <person name="Lasky S.R."/>
            <person name="Baliga N.S."/>
            <person name="Thorsson V."/>
            <person name="Sbrogna J."/>
            <person name="Swartzell S."/>
            <person name="Weir D."/>
            <person name="Hall J."/>
            <person name="Dahl T.A."/>
            <person name="Welti R."/>
            <person name="Goo Y.A."/>
            <person name="Leithauser B."/>
            <person name="Keller K."/>
            <person name="Cruz R."/>
            <person name="Danson M.J."/>
            <person name="Hough D.W."/>
            <person name="Maddocks D.G."/>
            <person name="Jablonski P.E."/>
            <person name="Krebs M.P."/>
            <person name="Angevine C.M."/>
            <person name="Dale H."/>
            <person name="Isenbarger T.A."/>
            <person name="Peck R.F."/>
            <person name="Pohlschroder M."/>
            <person name="Spudich J.L."/>
            <person name="Jung K.W."/>
            <person name="Alam M."/>
            <person name="Freitas T."/>
            <person name="Hou S."/>
            <person name="Daniels C.J."/>
            <person name="Dennis P.P."/>
            <person name="Omer A.D."/>
            <person name="Ebhardt H."/>
            <person name="Lowe T.M."/>
            <person name="Liang P."/>
            <person name="Riley M."/>
            <person name="Hood L."/>
            <person name="DasSarma S."/>
        </authorList>
    </citation>
    <scope>NUCLEOTIDE SEQUENCE [LARGE SCALE GENOMIC DNA]</scope>
    <source>
        <strain evidence="3">ATCC 700922 / JCM 11081 / NRC-1</strain>
    </source>
</reference>
<gene>
    <name evidence="2" type="ordered locus">VNG_1417H</name>
</gene>
<evidence type="ECO:0000256" key="1">
    <source>
        <dbReference type="SAM" id="MobiDB-lite"/>
    </source>
</evidence>
<accession>Q9HPY3</accession>
<dbReference type="AlphaFoldDB" id="Q9HPY3"/>
<evidence type="ECO:0000313" key="3">
    <source>
        <dbReference type="Proteomes" id="UP000000554"/>
    </source>
</evidence>
<keyword evidence="3" id="KW-1185">Reference proteome</keyword>
<protein>
    <submittedName>
        <fullName evidence="2">Uncharacterized protein</fullName>
    </submittedName>
</protein>
<dbReference type="EMBL" id="AE004437">
    <property type="protein sequence ID" value="AAG19734.1"/>
    <property type="molecule type" value="Genomic_DNA"/>
</dbReference>
<evidence type="ECO:0000313" key="2">
    <source>
        <dbReference type="EMBL" id="AAG19734.1"/>
    </source>
</evidence>
<dbReference type="PATRIC" id="fig|64091.14.peg.1084"/>
<sequence>MPGFPTPREIGRWSVRRRATGVIPPPGQRRSMDVRGERECKSCGTRWSYFETGSVECPSCGSRRSVGVGERETHTDTADALDLTAAQRAGSEDVLDALEPATEACREYCRSRGFVSGGTLLDLDDTYLAAAELWRVGVVLAGQHAISDDEQRHVVALLHGAADGDRPTPAAVPASLRGPRGLAAAAAVDAYRTDVRAYCGGDVPMPERDLLERAREHGRRVDALDGEVDPQDSARLVAAVRAIGDALRGDEAGIERARTRLNALG</sequence>
<proteinExistence type="predicted"/>
<name>Q9HPY3_HALSA</name>
<dbReference type="InterPro" id="IPR055541">
    <property type="entry name" value="DUF7117"/>
</dbReference>
<dbReference type="InParanoid" id="Q9HPY3"/>
<dbReference type="HOGENOM" id="CLU_077072_0_0_2"/>
<feature type="region of interest" description="Disordered" evidence="1">
    <location>
        <begin position="1"/>
        <end position="33"/>
    </location>
</feature>